<reference evidence="1" key="1">
    <citation type="submission" date="2023-03" db="EMBL/GenBank/DDBJ databases">
        <title>Massive genome expansion in bonnet fungi (Mycena s.s.) driven by repeated elements and novel gene families across ecological guilds.</title>
        <authorList>
            <consortium name="Lawrence Berkeley National Laboratory"/>
            <person name="Harder C.B."/>
            <person name="Miyauchi S."/>
            <person name="Viragh M."/>
            <person name="Kuo A."/>
            <person name="Thoen E."/>
            <person name="Andreopoulos B."/>
            <person name="Lu D."/>
            <person name="Skrede I."/>
            <person name="Drula E."/>
            <person name="Henrissat B."/>
            <person name="Morin E."/>
            <person name="Kohler A."/>
            <person name="Barry K."/>
            <person name="LaButti K."/>
            <person name="Morin E."/>
            <person name="Salamov A."/>
            <person name="Lipzen A."/>
            <person name="Mereny Z."/>
            <person name="Hegedus B."/>
            <person name="Baldrian P."/>
            <person name="Stursova M."/>
            <person name="Weitz H."/>
            <person name="Taylor A."/>
            <person name="Grigoriev I.V."/>
            <person name="Nagy L.G."/>
            <person name="Martin F."/>
            <person name="Kauserud H."/>
        </authorList>
    </citation>
    <scope>NUCLEOTIDE SEQUENCE</scope>
    <source>
        <strain evidence="1">CBHHK188m</strain>
    </source>
</reference>
<keyword evidence="2" id="KW-1185">Reference proteome</keyword>
<sequence length="547" mass="59578">MTSLHTSASALLPSEMSVGSLDLNHYALDDSLLSESLTLSSLSSSTSSTPPIPAGCMVPLSTIIGHHEGPTMVHPTPIHKVSKATLTSPTPPRLRTMLREKLLVETWLTGIDCDSSDHSTPWGDIGNLKTMPWKSEGSIYTPDVFKTKLAFARRNRTLRTLKSREHNTTPSISVTAPPYTRQKMVNRNALVFEREIILDSGGKSSRLSLQASAKTMDPEVAEMISELQNLSSFFKEHGSNAQSDYQVAPQPPSLIVSNSHFSLPVSLESSGNLTPGVPLALAARRGKKMLPPLLSFKQSSDEDAYPSMPSAFLGSPSTYSPKFEFASDPNRSSMDLQQMVTSLRSQCASIDSSAPLDATDQQTNLSNVAGGEDDEWAFADGLLDLHNSRSFDSDFVKKPLRPDMVDYAEESLTDDPSSSDDVNGRAIAILNAPPSTPLPPCPASQRTSVRSILKSSKSVRFASLPHERPASVAVPARLAPRRSLGLTLCAPQFLRLYGLPLPNLRQLSVETLARGEPLLPQRPVAWLHPHRLRFGLAPRPRTAHQKR</sequence>
<evidence type="ECO:0000313" key="1">
    <source>
        <dbReference type="EMBL" id="KAJ7765437.1"/>
    </source>
</evidence>
<name>A0AAD7JKW3_9AGAR</name>
<protein>
    <submittedName>
        <fullName evidence="1">Uncharacterized protein</fullName>
    </submittedName>
</protein>
<accession>A0AAD7JKW3</accession>
<gene>
    <name evidence="1" type="ORF">DFH07DRAFT_770148</name>
</gene>
<evidence type="ECO:0000313" key="2">
    <source>
        <dbReference type="Proteomes" id="UP001215280"/>
    </source>
</evidence>
<dbReference type="AlphaFoldDB" id="A0AAD7JKW3"/>
<dbReference type="EMBL" id="JARJLG010000035">
    <property type="protein sequence ID" value="KAJ7765437.1"/>
    <property type="molecule type" value="Genomic_DNA"/>
</dbReference>
<dbReference type="Proteomes" id="UP001215280">
    <property type="component" value="Unassembled WGS sequence"/>
</dbReference>
<proteinExistence type="predicted"/>
<comment type="caution">
    <text evidence="1">The sequence shown here is derived from an EMBL/GenBank/DDBJ whole genome shotgun (WGS) entry which is preliminary data.</text>
</comment>
<organism evidence="1 2">
    <name type="scientific">Mycena maculata</name>
    <dbReference type="NCBI Taxonomy" id="230809"/>
    <lineage>
        <taxon>Eukaryota</taxon>
        <taxon>Fungi</taxon>
        <taxon>Dikarya</taxon>
        <taxon>Basidiomycota</taxon>
        <taxon>Agaricomycotina</taxon>
        <taxon>Agaricomycetes</taxon>
        <taxon>Agaricomycetidae</taxon>
        <taxon>Agaricales</taxon>
        <taxon>Marasmiineae</taxon>
        <taxon>Mycenaceae</taxon>
        <taxon>Mycena</taxon>
    </lineage>
</organism>